<dbReference type="GO" id="GO:0003676">
    <property type="term" value="F:nucleic acid binding"/>
    <property type="evidence" value="ECO:0007669"/>
    <property type="project" value="InterPro"/>
</dbReference>
<organism evidence="3 4">
    <name type="scientific">Cannabis sativa</name>
    <name type="common">Hemp</name>
    <name type="synonym">Marijuana</name>
    <dbReference type="NCBI Taxonomy" id="3483"/>
    <lineage>
        <taxon>Eukaryota</taxon>
        <taxon>Viridiplantae</taxon>
        <taxon>Streptophyta</taxon>
        <taxon>Embryophyta</taxon>
        <taxon>Tracheophyta</taxon>
        <taxon>Spermatophyta</taxon>
        <taxon>Magnoliopsida</taxon>
        <taxon>eudicotyledons</taxon>
        <taxon>Gunneridae</taxon>
        <taxon>Pentapetalae</taxon>
        <taxon>rosids</taxon>
        <taxon>fabids</taxon>
        <taxon>Rosales</taxon>
        <taxon>Cannabaceae</taxon>
        <taxon>Cannabis</taxon>
    </lineage>
</organism>
<gene>
    <name evidence="3" type="ORF">F8388_019689</name>
</gene>
<dbReference type="SUPFAM" id="SSF56219">
    <property type="entry name" value="DNase I-like"/>
    <property type="match status" value="1"/>
</dbReference>
<dbReference type="GO" id="GO:0004523">
    <property type="term" value="F:RNA-DNA hybrid ribonuclease activity"/>
    <property type="evidence" value="ECO:0007669"/>
    <property type="project" value="InterPro"/>
</dbReference>
<dbReference type="InterPro" id="IPR036691">
    <property type="entry name" value="Endo/exonu/phosph_ase_sf"/>
</dbReference>
<dbReference type="PANTHER" id="PTHR33116">
    <property type="entry name" value="REVERSE TRANSCRIPTASE ZINC-BINDING DOMAIN-CONTAINING PROTEIN-RELATED-RELATED"/>
    <property type="match status" value="1"/>
</dbReference>
<evidence type="ECO:0000313" key="3">
    <source>
        <dbReference type="EMBL" id="KAF4369809.1"/>
    </source>
</evidence>
<dbReference type="InterPro" id="IPR002156">
    <property type="entry name" value="RNaseH_domain"/>
</dbReference>
<evidence type="ECO:0000259" key="2">
    <source>
        <dbReference type="Pfam" id="PF13456"/>
    </source>
</evidence>
<dbReference type="Proteomes" id="UP000525078">
    <property type="component" value="Unassembled WGS sequence"/>
</dbReference>
<feature type="compositionally biased region" description="Low complexity" evidence="1">
    <location>
        <begin position="75"/>
        <end position="92"/>
    </location>
</feature>
<dbReference type="AlphaFoldDB" id="A0A7J6FIV7"/>
<dbReference type="EMBL" id="JAATIP010000122">
    <property type="protein sequence ID" value="KAF4369809.1"/>
    <property type="molecule type" value="Genomic_DNA"/>
</dbReference>
<name>A0A7J6FIV7_CANSA</name>
<comment type="caution">
    <text evidence="3">The sequence shown here is derived from an EMBL/GenBank/DDBJ whole genome shotgun (WGS) entry which is preliminary data.</text>
</comment>
<evidence type="ECO:0000256" key="1">
    <source>
        <dbReference type="SAM" id="MobiDB-lite"/>
    </source>
</evidence>
<dbReference type="Pfam" id="PF13456">
    <property type="entry name" value="RVT_3"/>
    <property type="match status" value="1"/>
</dbReference>
<accession>A0A7J6FIV7</accession>
<feature type="region of interest" description="Disordered" evidence="1">
    <location>
        <begin position="60"/>
        <end position="135"/>
    </location>
</feature>
<dbReference type="PANTHER" id="PTHR33116:SF86">
    <property type="entry name" value="REVERSE TRANSCRIPTASE DOMAIN-CONTAINING PROTEIN"/>
    <property type="match status" value="1"/>
</dbReference>
<evidence type="ECO:0000313" key="4">
    <source>
        <dbReference type="Proteomes" id="UP000525078"/>
    </source>
</evidence>
<proteinExistence type="predicted"/>
<protein>
    <recommendedName>
        <fullName evidence="2">RNase H type-1 domain-containing protein</fullName>
    </recommendedName>
</protein>
<reference evidence="3 4" key="1">
    <citation type="journal article" date="2020" name="bioRxiv">
        <title>Sequence and annotation of 42 cannabis genomes reveals extensive copy number variation in cannabinoid synthesis and pathogen resistance genes.</title>
        <authorList>
            <person name="Mckernan K.J."/>
            <person name="Helbert Y."/>
            <person name="Kane L.T."/>
            <person name="Ebling H."/>
            <person name="Zhang L."/>
            <person name="Liu B."/>
            <person name="Eaton Z."/>
            <person name="Mclaughlin S."/>
            <person name="Kingan S."/>
            <person name="Baybayan P."/>
            <person name="Concepcion G."/>
            <person name="Jordan M."/>
            <person name="Riva A."/>
            <person name="Barbazuk W."/>
            <person name="Harkins T."/>
        </authorList>
    </citation>
    <scope>NUCLEOTIDE SEQUENCE [LARGE SCALE GENOMIC DNA]</scope>
    <source>
        <strain evidence="4">cv. Jamaican Lion 4</strain>
        <tissue evidence="3">Leaf</tissue>
    </source>
</reference>
<sequence length="582" mass="64282">MRAPSLFNPLLDIEDFRSLERDLGPKKRKAFNGISIGPCPNKAPSCEISTHHCQTSCDATSSSQLTEQGDLKNKTSLTTTSSFSPGSSIASTSKRKRGRPSTSSLTNPVKSPSESHEPSPPPRRRGRPSKSSLSYPPDKPWLLIGAYGPPSYGEKEAYWNGIGDFISDCILPVIIIGDLNGKLMDSECLNYVTSSNIPKGSRSPTGTCLKRARLDRALTSVEWRLAWPKAIGRNSLLHYEWSHEVSGTPLSDELYAVPDVNEITNALSSMGLDKAPGPDGLPKSTVYFSKGVPRARSSEIAEFLGMSKMKSEAKYLGLPLFRLKKNELHNYQFLVKKVLARIDGWKPRLLSKAGKACLIQTVGASLSIYAASSKGELDSKKTLHTIAWSSLYKSKFNGGLGFRHVKDINSASILKWGWKVLTDSSSLWSMIFKEKYHKGANFFYIDIKPSDSRLRKAILKSRPLLSQERFAAADPALAEAQMLGTAATFAVKKQFQKVIFYCHNALVITFFNDRAKERSNLNLEDAATQFSNTCQSLDCYKLLNIPRKDNFMAHNSAKWAGANLTIGEIELFAIDGEVVSDF</sequence>
<feature type="domain" description="RNase H type-1" evidence="2">
    <location>
        <begin position="473"/>
        <end position="560"/>
    </location>
</feature>